<dbReference type="Pfam" id="PF12697">
    <property type="entry name" value="Abhydrolase_6"/>
    <property type="match status" value="1"/>
</dbReference>
<dbReference type="EMBL" id="BAAALD010000028">
    <property type="protein sequence ID" value="GAA1086867.1"/>
    <property type="molecule type" value="Genomic_DNA"/>
</dbReference>
<dbReference type="InterPro" id="IPR000073">
    <property type="entry name" value="AB_hydrolase_1"/>
</dbReference>
<dbReference type="InterPro" id="IPR029058">
    <property type="entry name" value="AB_hydrolase_fold"/>
</dbReference>
<name>A0ABN1TI63_9ACTN</name>
<dbReference type="GO" id="GO:0016787">
    <property type="term" value="F:hydrolase activity"/>
    <property type="evidence" value="ECO:0007669"/>
    <property type="project" value="UniProtKB-KW"/>
</dbReference>
<sequence length="298" mass="31773">MDRTKALVGTALNTAALISPDLAGRAAFGLFRRPGARSRVRPAEREVHDRARTSHLTVAGRRTAVYRWGDGSRPVLLVHGWQSRASRFAPLVARLLAEGRSPVAFDAPAHGGSAGSTTTILEYGEAIGRLHELDGPFEAVVAHSFGVACTFHALGEGLRADRLVAVAGVTDFRYVIGGFRAQLGLSERVSQQVARRVEEVLLPGAGPVWERFDAAGRPADAVPPTLVVHDEGDRVVPFRQAGRLQAAYGGRVRLLATRGLGHQRVLTDPAVLDNVLGFLTEPDARAARPADRIAGATA</sequence>
<reference evidence="2 3" key="1">
    <citation type="journal article" date="2019" name="Int. J. Syst. Evol. Microbiol.">
        <title>The Global Catalogue of Microorganisms (GCM) 10K type strain sequencing project: providing services to taxonomists for standard genome sequencing and annotation.</title>
        <authorList>
            <consortium name="The Broad Institute Genomics Platform"/>
            <consortium name="The Broad Institute Genome Sequencing Center for Infectious Disease"/>
            <person name="Wu L."/>
            <person name="Ma J."/>
        </authorList>
    </citation>
    <scope>NUCLEOTIDE SEQUENCE [LARGE SCALE GENOMIC DNA]</scope>
    <source>
        <strain evidence="2 3">JCM 13002</strain>
    </source>
</reference>
<organism evidence="2 3">
    <name type="scientific">Kitasatospora arboriphila</name>
    <dbReference type="NCBI Taxonomy" id="258052"/>
    <lineage>
        <taxon>Bacteria</taxon>
        <taxon>Bacillati</taxon>
        <taxon>Actinomycetota</taxon>
        <taxon>Actinomycetes</taxon>
        <taxon>Kitasatosporales</taxon>
        <taxon>Streptomycetaceae</taxon>
        <taxon>Kitasatospora</taxon>
    </lineage>
</organism>
<comment type="caution">
    <text evidence="2">The sequence shown here is derived from an EMBL/GenBank/DDBJ whole genome shotgun (WGS) entry which is preliminary data.</text>
</comment>
<keyword evidence="2" id="KW-0378">Hydrolase</keyword>
<dbReference type="SUPFAM" id="SSF53474">
    <property type="entry name" value="alpha/beta-Hydrolases"/>
    <property type="match status" value="1"/>
</dbReference>
<evidence type="ECO:0000259" key="1">
    <source>
        <dbReference type="Pfam" id="PF12697"/>
    </source>
</evidence>
<keyword evidence="3" id="KW-1185">Reference proteome</keyword>
<dbReference type="Proteomes" id="UP001499987">
    <property type="component" value="Unassembled WGS sequence"/>
</dbReference>
<evidence type="ECO:0000313" key="3">
    <source>
        <dbReference type="Proteomes" id="UP001499987"/>
    </source>
</evidence>
<dbReference type="Gene3D" id="3.40.50.1820">
    <property type="entry name" value="alpha/beta hydrolase"/>
    <property type="match status" value="1"/>
</dbReference>
<gene>
    <name evidence="2" type="ORF">GCM10009663_33160</name>
</gene>
<feature type="domain" description="AB hydrolase-1" evidence="1">
    <location>
        <begin position="75"/>
        <end position="271"/>
    </location>
</feature>
<protein>
    <submittedName>
        <fullName evidence="2">Alpha/beta fold hydrolase</fullName>
    </submittedName>
</protein>
<evidence type="ECO:0000313" key="2">
    <source>
        <dbReference type="EMBL" id="GAA1086867.1"/>
    </source>
</evidence>
<dbReference type="RefSeq" id="WP_344624383.1">
    <property type="nucleotide sequence ID" value="NZ_BAAALD010000028.1"/>
</dbReference>
<proteinExistence type="predicted"/>
<accession>A0ABN1TI63</accession>